<feature type="compositionally biased region" description="Polar residues" evidence="1">
    <location>
        <begin position="306"/>
        <end position="315"/>
    </location>
</feature>
<feature type="compositionally biased region" description="Polar residues" evidence="1">
    <location>
        <begin position="435"/>
        <end position="449"/>
    </location>
</feature>
<dbReference type="GO" id="GO:0004519">
    <property type="term" value="F:endonuclease activity"/>
    <property type="evidence" value="ECO:0007669"/>
    <property type="project" value="TreeGrafter"/>
</dbReference>
<dbReference type="Gene3D" id="3.30.1370.110">
    <property type="match status" value="1"/>
</dbReference>
<dbReference type="PANTHER" id="PTHR46535">
    <property type="entry name" value="NEDD4-BINDING PROTEIN 2"/>
    <property type="match status" value="1"/>
</dbReference>
<feature type="compositionally biased region" description="Polar residues" evidence="1">
    <location>
        <begin position="120"/>
        <end position="142"/>
    </location>
</feature>
<dbReference type="EMBL" id="VSWD01000006">
    <property type="protein sequence ID" value="KAK3100471.1"/>
    <property type="molecule type" value="Genomic_DNA"/>
</dbReference>
<dbReference type="InterPro" id="IPR002625">
    <property type="entry name" value="Smr_dom"/>
</dbReference>
<feature type="compositionally biased region" description="Basic and acidic residues" evidence="1">
    <location>
        <begin position="860"/>
        <end position="870"/>
    </location>
</feature>
<dbReference type="InterPro" id="IPR052772">
    <property type="entry name" value="Endo/PolyKinase_Domain-Protein"/>
</dbReference>
<feature type="compositionally biased region" description="Basic and acidic residues" evidence="1">
    <location>
        <begin position="1422"/>
        <end position="1433"/>
    </location>
</feature>
<feature type="domain" description="Smr" evidence="2">
    <location>
        <begin position="1790"/>
        <end position="1871"/>
    </location>
</feature>
<dbReference type="InterPro" id="IPR027417">
    <property type="entry name" value="P-loop_NTPase"/>
</dbReference>
<protein>
    <recommendedName>
        <fullName evidence="6">NEDD4-binding protein 2</fullName>
    </recommendedName>
</protein>
<feature type="compositionally biased region" description="Basic and acidic residues" evidence="1">
    <location>
        <begin position="1195"/>
        <end position="1209"/>
    </location>
</feature>
<feature type="compositionally biased region" description="Low complexity" evidence="1">
    <location>
        <begin position="1401"/>
        <end position="1421"/>
    </location>
</feature>
<feature type="compositionally biased region" description="Basic and acidic residues" evidence="1">
    <location>
        <begin position="1257"/>
        <end position="1270"/>
    </location>
</feature>
<dbReference type="SMART" id="SM01162">
    <property type="entry name" value="DUF1771"/>
    <property type="match status" value="1"/>
</dbReference>
<dbReference type="GO" id="GO:0043130">
    <property type="term" value="F:ubiquitin binding"/>
    <property type="evidence" value="ECO:0007669"/>
    <property type="project" value="InterPro"/>
</dbReference>
<feature type="region of interest" description="Disordered" evidence="1">
    <location>
        <begin position="1400"/>
        <end position="1451"/>
    </location>
</feature>
<dbReference type="InterPro" id="IPR013899">
    <property type="entry name" value="DUF1771"/>
</dbReference>
<feature type="region of interest" description="Disordered" evidence="1">
    <location>
        <begin position="681"/>
        <end position="701"/>
    </location>
</feature>
<feature type="compositionally biased region" description="Polar residues" evidence="1">
    <location>
        <begin position="1135"/>
        <end position="1146"/>
    </location>
</feature>
<name>A0AA88YF29_PINIB</name>
<feature type="region of interest" description="Disordered" evidence="1">
    <location>
        <begin position="104"/>
        <end position="180"/>
    </location>
</feature>
<feature type="region of interest" description="Disordered" evidence="1">
    <location>
        <begin position="1082"/>
        <end position="1151"/>
    </location>
</feature>
<dbReference type="PANTHER" id="PTHR46535:SF1">
    <property type="entry name" value="NEDD4-BINDING PROTEIN 2"/>
    <property type="match status" value="1"/>
</dbReference>
<feature type="compositionally biased region" description="Basic and acidic residues" evidence="1">
    <location>
        <begin position="568"/>
        <end position="579"/>
    </location>
</feature>
<proteinExistence type="predicted"/>
<evidence type="ECO:0000256" key="1">
    <source>
        <dbReference type="SAM" id="MobiDB-lite"/>
    </source>
</evidence>
<feature type="region of interest" description="Disordered" evidence="1">
    <location>
        <begin position="430"/>
        <end position="459"/>
    </location>
</feature>
<feature type="compositionally biased region" description="Basic and acidic residues" evidence="1">
    <location>
        <begin position="1091"/>
        <end position="1103"/>
    </location>
</feature>
<sequence length="1872" mass="209338">MRRTNQVRQMSPPRLPGRHAGGSRQQEPNTNDQLFQRVQEMFEGKVEGEVVFMVLQEFDWNVEKAVDSLSVMCGDTLDPEVKQSKLAEIAKDILLSEKKQLRYTPKASQELSASDFPALTPNNASNSGEKTLASQLLTSGPKTSEAMVLSSTSSSARSDSDRKSIDSYMPSGPSFINDEKKSIRREVMPQFNNSPSIDDINPDAIDDDYWPKLGDPSIHTQHKLVGPGVIGEKRGRSIGGNSLSPRYRSDESESRSQSSDSSKRDASHSGQTSKYDTWTQGKRPLDNENNTFPSFHSDIGKPSPNMLKSNPKLQSSFDSIDDIDDDFEDELNLNVEMKQRHSSGTTTNSQSHQDAIGQSILSGALMLSDYSISNQANDNNLLPNSPIETDSCDISDLGVNKSVGESDSMSKQTASSYLDQMNLHGFWFKDEHSSPGGSSMPAQTLSPNKGNILPDNAGDRIKSPVVEVNKSSTESSSKASRYNFVTPSGGDQILNRLDSSDFDDIENLLKTFKEENYKDEKTSVNGKSKQEKGDMSETKKVGMDDQDKEMKLPVLSFELSAEAKEFIPRPKKDDSHVSEGSEGMPPKFFLPKMMRHDRPPTTSPPRMPLLPPGMPPPRPPFAMPLPRWPPPPPGNARMPFPGQMGHPPPGSMPPRPPFPGFHDHGPRGPYASMVLRPGQMLPPRRAMPRPPAEKGLTGSSSVEIERVKEKINSGKKCLIILRGLPGSGKSTLARDLEAGGCTLTTDDFFMKDGQYNYDVTKLSQGHEWNKKRASMAMEEGFTPVIIDNTNTQAWEMKPYVVLALSYGYDVEILEPNTEWKFSVKDLEKRNSHKVPRETLKKMKERYQHNVTVESILGNKYNKDSKMKKMQESTSSSPLPDSEEDFPALPKKSDKNVVPVDRKGSLEAELAFDNESKDCHTQRNVEEKRSETMYSPIPGNIVRPGKGLSPVNLHKQLEIISARKMLLSPPVSVPAKKVCNPLSQEKTAPVSTKMPTSIPSLNESNNEENDKQESEIDSMVNDLIKDQIGTSFDKNFDYTKATEELKAFLHIMPIEPDNLPVAEAVIDKKMNEIVKSLSITTAKNDESASNDDSTKNEGNKKETALENSWQSSDFKSETQSTDDGSEDAGIRKKVSQKTSENKSTCSIGSDLDLEKIEDSAILNDLDNMSSVSGEMEKLSLAAQMFEKTVRQGEVSQVKDEEGDVPKPQRERRVRNHSQPNEMKVENSKEVRIKNSVDAGHQTESNQEVEIESSTIADNESKYWGKSSKSETDETCILRNSGNGDSHNVDNTWNDPRPKREKKADVRMRRASNSATELIENSTTERLENSATELIENSAAELNENGKLNSNMEHAGSVLMKKLSDSLKDHNFPVVQRVEDLEKVLLSDMPLHKEDKIQQLIISSEDSSKTSSASISPKSLSVSPKDELENMKDNKALSNTSTPKKRKAQGVKWQQDADRTLDDVVRLPDSDQAGCRNSPEGLMLPLEIPGDFTRALISLFGPVREEFIYMADKVQIQVDFEMARRLHACLQTAEEIYVPKQNKKQLQEDEAMARKLQSEIYRQNRQPVVPSLSPIKAWSQSRSDIGSGPAVSLADIMEEQEDTERKMKELQMDVAASGTRDMLASKMKVKKLSEEFPGIDESVIYDIFQANCFSYEDTSSALRSCLDADYRPLKTFSTKSSAAKEYETNMIEAAKQQSLSEMLNSCLYQSRFQNAENPEYDDIRGEANLHYCLRHQCFQKAQDAHSKGMREVASFYARQGHLHTQKIKEANKRAAEKILAQRNQYIENSNTIDLHGLHVDEAKTILQQVIERRELELQHHPDKRKRQLFIITGRGNHSRGGIARIKPAVINFLQQGQYRFTQVHQGMLKLQLSI</sequence>
<dbReference type="InterPro" id="IPR003892">
    <property type="entry name" value="CUE"/>
</dbReference>
<feature type="region of interest" description="Disordered" evidence="1">
    <location>
        <begin position="857"/>
        <end position="897"/>
    </location>
</feature>
<evidence type="ECO:0000313" key="5">
    <source>
        <dbReference type="Proteomes" id="UP001186944"/>
    </source>
</evidence>
<dbReference type="Pfam" id="PF08590">
    <property type="entry name" value="DUF1771"/>
    <property type="match status" value="1"/>
</dbReference>
<dbReference type="SUPFAM" id="SSF52540">
    <property type="entry name" value="P-loop containing nucleoside triphosphate hydrolases"/>
    <property type="match status" value="1"/>
</dbReference>
<feature type="compositionally biased region" description="Pro residues" evidence="1">
    <location>
        <begin position="601"/>
        <end position="616"/>
    </location>
</feature>
<feature type="compositionally biased region" description="Polar residues" evidence="1">
    <location>
        <begin position="1104"/>
        <end position="1121"/>
    </location>
</feature>
<feature type="region of interest" description="Disordered" evidence="1">
    <location>
        <begin position="568"/>
        <end position="616"/>
    </location>
</feature>
<dbReference type="InterPro" id="IPR036063">
    <property type="entry name" value="Smr_dom_sf"/>
</dbReference>
<evidence type="ECO:0000259" key="2">
    <source>
        <dbReference type="PROSITE" id="PS50828"/>
    </source>
</evidence>
<feature type="region of interest" description="Disordered" evidence="1">
    <location>
        <begin position="983"/>
        <end position="1014"/>
    </location>
</feature>
<reference evidence="4" key="1">
    <citation type="submission" date="2019-08" db="EMBL/GenBank/DDBJ databases">
        <title>The improved chromosome-level genome for the pearl oyster Pinctada fucata martensii using PacBio sequencing and Hi-C.</title>
        <authorList>
            <person name="Zheng Z."/>
        </authorList>
    </citation>
    <scope>NUCLEOTIDE SEQUENCE</scope>
    <source>
        <strain evidence="4">ZZ-2019</strain>
        <tissue evidence="4">Adductor muscle</tissue>
    </source>
</reference>
<evidence type="ECO:0000313" key="4">
    <source>
        <dbReference type="EMBL" id="KAK3100471.1"/>
    </source>
</evidence>
<feature type="region of interest" description="Disordered" evidence="1">
    <location>
        <begin position="520"/>
        <end position="549"/>
    </location>
</feature>
<feature type="compositionally biased region" description="Basic and acidic residues" evidence="1">
    <location>
        <begin position="1221"/>
        <end position="1233"/>
    </location>
</feature>
<dbReference type="Proteomes" id="UP001186944">
    <property type="component" value="Unassembled WGS sequence"/>
</dbReference>
<dbReference type="Pfam" id="PF01713">
    <property type="entry name" value="Smr"/>
    <property type="match status" value="1"/>
</dbReference>
<feature type="compositionally biased region" description="Basic and acidic residues" evidence="1">
    <location>
        <begin position="1294"/>
        <end position="1306"/>
    </location>
</feature>
<feature type="compositionally biased region" description="Polar residues" evidence="1">
    <location>
        <begin position="1240"/>
        <end position="1256"/>
    </location>
</feature>
<dbReference type="Pfam" id="PF13671">
    <property type="entry name" value="AAA_33"/>
    <property type="match status" value="1"/>
</dbReference>
<dbReference type="PROSITE" id="PS50828">
    <property type="entry name" value="SMR"/>
    <property type="match status" value="1"/>
</dbReference>
<gene>
    <name evidence="4" type="ORF">FSP39_020574</name>
</gene>
<feature type="domain" description="CUE" evidence="3">
    <location>
        <begin position="1622"/>
        <end position="1667"/>
    </location>
</feature>
<dbReference type="SMART" id="SM00463">
    <property type="entry name" value="SMR"/>
    <property type="match status" value="1"/>
</dbReference>
<dbReference type="SUPFAM" id="SSF160443">
    <property type="entry name" value="SMR domain-like"/>
    <property type="match status" value="1"/>
</dbReference>
<feature type="compositionally biased region" description="Polar residues" evidence="1">
    <location>
        <begin position="270"/>
        <end position="280"/>
    </location>
</feature>
<dbReference type="PROSITE" id="PS51140">
    <property type="entry name" value="CUE"/>
    <property type="match status" value="1"/>
</dbReference>
<feature type="compositionally biased region" description="Polar residues" evidence="1">
    <location>
        <begin position="983"/>
        <end position="1003"/>
    </location>
</feature>
<feature type="region of interest" description="Disordered" evidence="1">
    <location>
        <begin position="1188"/>
        <end position="1312"/>
    </location>
</feature>
<evidence type="ECO:0000259" key="3">
    <source>
        <dbReference type="PROSITE" id="PS51140"/>
    </source>
</evidence>
<dbReference type="GO" id="GO:0005634">
    <property type="term" value="C:nucleus"/>
    <property type="evidence" value="ECO:0007669"/>
    <property type="project" value="TreeGrafter"/>
</dbReference>
<organism evidence="4 5">
    <name type="scientific">Pinctada imbricata</name>
    <name type="common">Atlantic pearl-oyster</name>
    <name type="synonym">Pinctada martensii</name>
    <dbReference type="NCBI Taxonomy" id="66713"/>
    <lineage>
        <taxon>Eukaryota</taxon>
        <taxon>Metazoa</taxon>
        <taxon>Spiralia</taxon>
        <taxon>Lophotrochozoa</taxon>
        <taxon>Mollusca</taxon>
        <taxon>Bivalvia</taxon>
        <taxon>Autobranchia</taxon>
        <taxon>Pteriomorphia</taxon>
        <taxon>Pterioida</taxon>
        <taxon>Pterioidea</taxon>
        <taxon>Pteriidae</taxon>
        <taxon>Pinctada</taxon>
    </lineage>
</organism>
<dbReference type="Gene3D" id="3.40.50.300">
    <property type="entry name" value="P-loop containing nucleotide triphosphate hydrolases"/>
    <property type="match status" value="1"/>
</dbReference>
<feature type="compositionally biased region" description="Polar residues" evidence="1">
    <location>
        <begin position="1276"/>
        <end position="1292"/>
    </location>
</feature>
<keyword evidence="5" id="KW-1185">Reference proteome</keyword>
<accession>A0AA88YF29</accession>
<evidence type="ECO:0008006" key="6">
    <source>
        <dbReference type="Google" id="ProtNLM"/>
    </source>
</evidence>
<feature type="compositionally biased region" description="Polar residues" evidence="1">
    <location>
        <begin position="23"/>
        <end position="33"/>
    </location>
</feature>
<feature type="region of interest" description="Disordered" evidence="1">
    <location>
        <begin position="1"/>
        <end position="33"/>
    </location>
</feature>
<comment type="caution">
    <text evidence="4">The sequence shown here is derived from an EMBL/GenBank/DDBJ whole genome shotgun (WGS) entry which is preliminary data.</text>
</comment>
<feature type="region of interest" description="Disordered" evidence="1">
    <location>
        <begin position="218"/>
        <end position="321"/>
    </location>
</feature>